<dbReference type="PANTHER" id="PTHR34236:SF1">
    <property type="entry name" value="DIMETHYL SULFOXIDE REDUCTASE TRANSCRIPTIONAL ACTIVATOR"/>
    <property type="match status" value="1"/>
</dbReference>
<dbReference type="AlphaFoldDB" id="A0A1I0PCD6"/>
<proteinExistence type="predicted"/>
<evidence type="ECO:0000259" key="3">
    <source>
        <dbReference type="Pfam" id="PF04967"/>
    </source>
</evidence>
<name>A0A1I0PCD6_9EURY</name>
<keyword evidence="6" id="KW-1185">Reference proteome</keyword>
<dbReference type="PANTHER" id="PTHR34236">
    <property type="entry name" value="DIMETHYL SULFOXIDE REDUCTASE TRANSCRIPTIONAL ACTIVATOR"/>
    <property type="match status" value="1"/>
</dbReference>
<dbReference type="RefSeq" id="WP_049988843.1">
    <property type="nucleotide sequence ID" value="NZ_FOIS01000003.1"/>
</dbReference>
<dbReference type="OrthoDB" id="202021at2157"/>
<keyword evidence="2" id="KW-0804">Transcription</keyword>
<dbReference type="Pfam" id="PF15915">
    <property type="entry name" value="BAT"/>
    <property type="match status" value="1"/>
</dbReference>
<keyword evidence="1" id="KW-0805">Transcription regulation</keyword>
<reference evidence="6" key="1">
    <citation type="submission" date="2016-10" db="EMBL/GenBank/DDBJ databases">
        <authorList>
            <person name="Varghese N."/>
        </authorList>
    </citation>
    <scope>NUCLEOTIDE SEQUENCE [LARGE SCALE GENOMIC DNA]</scope>
    <source>
        <strain evidence="6">CGMCC 1.12284</strain>
    </source>
</reference>
<evidence type="ECO:0000313" key="5">
    <source>
        <dbReference type="EMBL" id="SEW12059.1"/>
    </source>
</evidence>
<dbReference type="EMBL" id="FOIS01000003">
    <property type="protein sequence ID" value="SEW12059.1"/>
    <property type="molecule type" value="Genomic_DNA"/>
</dbReference>
<evidence type="ECO:0000256" key="1">
    <source>
        <dbReference type="ARBA" id="ARBA00023015"/>
    </source>
</evidence>
<dbReference type="eggNOG" id="arCOG02272">
    <property type="taxonomic scope" value="Archaea"/>
</dbReference>
<evidence type="ECO:0000256" key="2">
    <source>
        <dbReference type="ARBA" id="ARBA00023163"/>
    </source>
</evidence>
<dbReference type="InterPro" id="IPR007050">
    <property type="entry name" value="HTH_bacterioopsin"/>
</dbReference>
<protein>
    <recommendedName>
        <fullName evidence="7">HTH DNA binding domain-containing protein</fullName>
    </recommendedName>
</protein>
<feature type="domain" description="Bacterioopsin transcriptional activator GAF and HTH associated" evidence="4">
    <location>
        <begin position="16"/>
        <end position="146"/>
    </location>
</feature>
<dbReference type="Pfam" id="PF04967">
    <property type="entry name" value="HTH_10"/>
    <property type="match status" value="1"/>
</dbReference>
<evidence type="ECO:0000313" key="6">
    <source>
        <dbReference type="Proteomes" id="UP000183275"/>
    </source>
</evidence>
<gene>
    <name evidence="5" type="ORF">SAMN05216285_2418</name>
</gene>
<organism evidence="5 6">
    <name type="scientific">Natrinema salifodinae</name>
    <dbReference type="NCBI Taxonomy" id="1202768"/>
    <lineage>
        <taxon>Archaea</taxon>
        <taxon>Methanobacteriati</taxon>
        <taxon>Methanobacteriota</taxon>
        <taxon>Stenosarchaea group</taxon>
        <taxon>Halobacteria</taxon>
        <taxon>Halobacteriales</taxon>
        <taxon>Natrialbaceae</taxon>
        <taxon>Natrinema</taxon>
    </lineage>
</organism>
<dbReference type="Proteomes" id="UP000183275">
    <property type="component" value="Unassembled WGS sequence"/>
</dbReference>
<dbReference type="InterPro" id="IPR031803">
    <property type="entry name" value="BAT_GAF/HTH-assoc"/>
</dbReference>
<feature type="domain" description="HTH bat-type" evidence="3">
    <location>
        <begin position="160"/>
        <end position="211"/>
    </location>
</feature>
<sequence length="227" mass="25509">MLLTTFQVDYPILRETLSHAPDIELTWVRSDLTADGDHRLLAWVEGDDLEAFENELEDDPTVTPPSPVAEFDGRRLYQFELTPAGQQASVYPLVIDEGGVLREVTATAEGWRFRVVFPDEAAVERFHAFFREQESTVELRRLHECEDGDGGNRPRSQFGLTDRQCETLIAAVNAGYLDIPRSCSLAELGERFGISPNATSERFRRGVRTLVENTVYPDDESSTDGTP</sequence>
<evidence type="ECO:0008006" key="7">
    <source>
        <dbReference type="Google" id="ProtNLM"/>
    </source>
</evidence>
<evidence type="ECO:0000259" key="4">
    <source>
        <dbReference type="Pfam" id="PF15915"/>
    </source>
</evidence>
<accession>A0A1I0PCD6</accession>